<dbReference type="SUPFAM" id="SSF101898">
    <property type="entry name" value="NHL repeat"/>
    <property type="match status" value="1"/>
</dbReference>
<keyword evidence="4" id="KW-0805">Transcription regulation</keyword>
<proteinExistence type="predicted"/>
<dbReference type="InterPro" id="IPR004358">
    <property type="entry name" value="Sig_transdc_His_kin-like_C"/>
</dbReference>
<dbReference type="FunFam" id="2.60.40.10:FF:000791">
    <property type="entry name" value="Two-component system sensor histidine kinase/response regulator"/>
    <property type="match status" value="1"/>
</dbReference>
<dbReference type="InterPro" id="IPR011110">
    <property type="entry name" value="Reg_prop"/>
</dbReference>
<dbReference type="Gene3D" id="1.10.10.60">
    <property type="entry name" value="Homeodomain-like"/>
    <property type="match status" value="1"/>
</dbReference>
<dbReference type="PANTHER" id="PTHR43547:SF2">
    <property type="entry name" value="HYBRID SIGNAL TRANSDUCTION HISTIDINE KINASE C"/>
    <property type="match status" value="1"/>
</dbReference>
<evidence type="ECO:0000256" key="5">
    <source>
        <dbReference type="ARBA" id="ARBA00023125"/>
    </source>
</evidence>
<dbReference type="GO" id="GO:0003700">
    <property type="term" value="F:DNA-binding transcription factor activity"/>
    <property type="evidence" value="ECO:0007669"/>
    <property type="project" value="InterPro"/>
</dbReference>
<feature type="domain" description="HTH araC/xylS-type" evidence="9">
    <location>
        <begin position="1211"/>
        <end position="1310"/>
    </location>
</feature>
<evidence type="ECO:0000256" key="4">
    <source>
        <dbReference type="ARBA" id="ARBA00023015"/>
    </source>
</evidence>
<dbReference type="SUPFAM" id="SSF46689">
    <property type="entry name" value="Homeodomain-like"/>
    <property type="match status" value="1"/>
</dbReference>
<dbReference type="Pfam" id="PF07494">
    <property type="entry name" value="Reg_prop"/>
    <property type="match status" value="1"/>
</dbReference>
<feature type="domain" description="Histidine kinase" evidence="10">
    <location>
        <begin position="814"/>
        <end position="1030"/>
    </location>
</feature>
<accession>A0A2G1VTG7</accession>
<feature type="modified residue" description="4-aspartylphosphate" evidence="7">
    <location>
        <position position="1112"/>
    </location>
</feature>
<sequence>MLYLKSEAPFSIISTIVIVKNFIILLFYGCFLVPVMAQSDLEFTQLSAGNVPTQSITYRVEQDSLGIIWVATEEGILRHDSNNSKIYNTYNGLPESLSNRSQSLFIDRSGNLWAGTDKGICYYNKDLDRFDAVDLEDAINPAVVKAFAQTAEGTVWVGAFNGVWEVNPKTQKLKQHFETIGVQSLVAVDNTLFIGTTSGLFKATEGGKVTTAFSGLKNTSITYTGLLDGRLYIGNRAGELYSATSDLNRLELTAFSCPGRVNITDVIKDSDGNFYIATDGLGVFYTSPNFEILAQYKDDDNNPNSLSSNGVYDLLLGDQNILWIATYGGGVNYYDSSARSFDKIRHRINDANSIISNFTRAIAQDQKGNLWFGTKKGLSIYNEQNQTWKHIKKLGSQTNLNADIVLALEPDGNFMWVGTYNDGAYKVNINSLQSTSYNPTIKPEVGVDKVYAILKTRDGSVWFGGVDGTLTQIKNDRVAKTLPIRQIKNLVQDQEGMILASGRNGIYRINPDTYEFTLVEAIKPDKNTLAYSTVNAVQPFQDRYYIATNGAGVLIYNRDTEEVKRLDIGSGLPSDIVQGILLEDEQNIWAGTANGLAHIKMSETDTLINVYDTNDGLAGTEFNYGSFARFSDGRFAFGGTRGVSIFDPTRIEAKDAAPKIVFTDFKLFNKSVTPGEKPLFKHINETHKLILPHTENSIAFDFAGILHNASKVKYSWRLKGFDEEWTEPVSITTATYTNLNPGDYTFEIKAANKFGEYGPVRKLEIIILSPWWATTEAYILYALLVIGLIILTIHITRILVNKRNAEEQIAFFNNITHEIKTPLTVLLSSLDSVSAESDSDKKSNKRVKATVKRINSLFEQMLNFHKVTSQNSVTENIEKINLVKYFNRLQKDLAPLLEERDLHIEIENKWGNAPYYQDIEVFNKIVLNLISNAIKYSFEGEIIQVKLSQLYNNTLKVIVADEGMGIPQDQQKFILKRYYRARNVINSQRPGTGLGLIMVKKLIDKLDGNISFESQENRGTTFTLILKSREELFEKQERLRRAFEEKEPKYTLEPELISQFADSKILVVEDNDQLRDLIVENLSHYFDVHEAINGQAGFDLAQELFPDLILTDLIMPEMDGLEFAKAVKDDINLNHIPVFMMTVLQNSTQKLESIESGVAEYIEKPLDMQLLKAKIINALKWQKKLREKYVHESDSESAALFKNKSDQEFVNSLEATVLENLENNNFSVNELAQNFGMSRTSLYMKLKNLVDLSPQDFIIHTRLKHAKTLLIRGDISIKEVAYSSGFSNPKYFSTSFKKFYGMSPSKFVSSLQGDAS</sequence>
<dbReference type="CDD" id="cd00075">
    <property type="entry name" value="HATPase"/>
    <property type="match status" value="1"/>
</dbReference>
<dbReference type="SUPFAM" id="SSF52172">
    <property type="entry name" value="CheY-like"/>
    <property type="match status" value="1"/>
</dbReference>
<evidence type="ECO:0000256" key="1">
    <source>
        <dbReference type="ARBA" id="ARBA00000085"/>
    </source>
</evidence>
<dbReference type="Gene3D" id="3.30.565.10">
    <property type="entry name" value="Histidine kinase-like ATPase, C-terminal domain"/>
    <property type="match status" value="1"/>
</dbReference>
<dbReference type="SMART" id="SM00448">
    <property type="entry name" value="REC"/>
    <property type="match status" value="1"/>
</dbReference>
<dbReference type="SUPFAM" id="SSF55874">
    <property type="entry name" value="ATPase domain of HSP90 chaperone/DNA topoisomerase II/histidine kinase"/>
    <property type="match status" value="1"/>
</dbReference>
<dbReference type="InterPro" id="IPR011123">
    <property type="entry name" value="Y_Y_Y"/>
</dbReference>
<feature type="transmembrane region" description="Helical" evidence="8">
    <location>
        <begin position="12"/>
        <end position="37"/>
    </location>
</feature>
<dbReference type="InterPro" id="IPR003661">
    <property type="entry name" value="HisK_dim/P_dom"/>
</dbReference>
<evidence type="ECO:0000259" key="11">
    <source>
        <dbReference type="PROSITE" id="PS50110"/>
    </source>
</evidence>
<keyword evidence="8" id="KW-0812">Transmembrane</keyword>
<dbReference type="InterPro" id="IPR003594">
    <property type="entry name" value="HATPase_dom"/>
</dbReference>
<dbReference type="Gene3D" id="2.60.40.10">
    <property type="entry name" value="Immunoglobulins"/>
    <property type="match status" value="1"/>
</dbReference>
<dbReference type="GO" id="GO:0000155">
    <property type="term" value="F:phosphorelay sensor kinase activity"/>
    <property type="evidence" value="ECO:0007669"/>
    <property type="project" value="InterPro"/>
</dbReference>
<keyword evidence="8" id="KW-1133">Transmembrane helix</keyword>
<dbReference type="Pfam" id="PF00072">
    <property type="entry name" value="Response_reg"/>
    <property type="match status" value="1"/>
</dbReference>
<evidence type="ECO:0000313" key="13">
    <source>
        <dbReference type="Proteomes" id="UP000229433"/>
    </source>
</evidence>
<dbReference type="InterPro" id="IPR036890">
    <property type="entry name" value="HATPase_C_sf"/>
</dbReference>
<dbReference type="SUPFAM" id="SSF63829">
    <property type="entry name" value="Calcium-dependent phosphotriesterase"/>
    <property type="match status" value="2"/>
</dbReference>
<dbReference type="Proteomes" id="UP000229433">
    <property type="component" value="Unassembled WGS sequence"/>
</dbReference>
<dbReference type="InterPro" id="IPR005467">
    <property type="entry name" value="His_kinase_dom"/>
</dbReference>
<dbReference type="Pfam" id="PF00512">
    <property type="entry name" value="HisKA"/>
    <property type="match status" value="1"/>
</dbReference>
<dbReference type="CDD" id="cd00082">
    <property type="entry name" value="HisKA"/>
    <property type="match status" value="1"/>
</dbReference>
<evidence type="ECO:0000259" key="9">
    <source>
        <dbReference type="PROSITE" id="PS01124"/>
    </source>
</evidence>
<dbReference type="PROSITE" id="PS00041">
    <property type="entry name" value="HTH_ARAC_FAMILY_1"/>
    <property type="match status" value="1"/>
</dbReference>
<dbReference type="InterPro" id="IPR001789">
    <property type="entry name" value="Sig_transdc_resp-reg_receiver"/>
</dbReference>
<dbReference type="InterPro" id="IPR009057">
    <property type="entry name" value="Homeodomain-like_sf"/>
</dbReference>
<evidence type="ECO:0000256" key="3">
    <source>
        <dbReference type="ARBA" id="ARBA00022553"/>
    </source>
</evidence>
<dbReference type="SMART" id="SM00387">
    <property type="entry name" value="HATPase_c"/>
    <property type="match status" value="1"/>
</dbReference>
<organism evidence="12 13">
    <name type="scientific">Leeuwenhoekiella nanhaiensis</name>
    <dbReference type="NCBI Taxonomy" id="1655491"/>
    <lineage>
        <taxon>Bacteria</taxon>
        <taxon>Pseudomonadati</taxon>
        <taxon>Bacteroidota</taxon>
        <taxon>Flavobacteriia</taxon>
        <taxon>Flavobacteriales</taxon>
        <taxon>Flavobacteriaceae</taxon>
        <taxon>Leeuwenhoekiella</taxon>
    </lineage>
</organism>
<keyword evidence="5" id="KW-0238">DNA-binding</keyword>
<dbReference type="InterPro" id="IPR015943">
    <property type="entry name" value="WD40/YVTN_repeat-like_dom_sf"/>
</dbReference>
<dbReference type="SUPFAM" id="SSF47384">
    <property type="entry name" value="Homodimeric domain of signal transducing histidine kinase"/>
    <property type="match status" value="1"/>
</dbReference>
<dbReference type="EMBL" id="NQXA01000002">
    <property type="protein sequence ID" value="PHQ30072.1"/>
    <property type="molecule type" value="Genomic_DNA"/>
</dbReference>
<dbReference type="GO" id="GO:0043565">
    <property type="term" value="F:sequence-specific DNA binding"/>
    <property type="evidence" value="ECO:0007669"/>
    <property type="project" value="InterPro"/>
</dbReference>
<dbReference type="InterPro" id="IPR036097">
    <property type="entry name" value="HisK_dim/P_sf"/>
</dbReference>
<dbReference type="InterPro" id="IPR018060">
    <property type="entry name" value="HTH_AraC"/>
</dbReference>
<dbReference type="Gene3D" id="2.130.10.10">
    <property type="entry name" value="YVTN repeat-like/Quinoprotein amine dehydrogenase"/>
    <property type="match status" value="3"/>
</dbReference>
<dbReference type="OrthoDB" id="358279at2"/>
<feature type="domain" description="Response regulatory" evidence="11">
    <location>
        <begin position="1064"/>
        <end position="1179"/>
    </location>
</feature>
<evidence type="ECO:0000313" key="12">
    <source>
        <dbReference type="EMBL" id="PHQ30072.1"/>
    </source>
</evidence>
<dbReference type="EC" id="2.7.13.3" evidence="2"/>
<dbReference type="Gene3D" id="1.10.287.130">
    <property type="match status" value="1"/>
</dbReference>
<gene>
    <name evidence="12" type="ORF">CJ305_03670</name>
</gene>
<dbReference type="PRINTS" id="PR00344">
    <property type="entry name" value="BCTRLSENSOR"/>
</dbReference>
<keyword evidence="3 7" id="KW-0597">Phosphoprotein</keyword>
<evidence type="ECO:0000256" key="2">
    <source>
        <dbReference type="ARBA" id="ARBA00012438"/>
    </source>
</evidence>
<name>A0A2G1VTG7_9FLAO</name>
<dbReference type="PANTHER" id="PTHR43547">
    <property type="entry name" value="TWO-COMPONENT HISTIDINE KINASE"/>
    <property type="match status" value="1"/>
</dbReference>
<evidence type="ECO:0000256" key="7">
    <source>
        <dbReference type="PROSITE-ProRule" id="PRU00169"/>
    </source>
</evidence>
<dbReference type="Pfam" id="PF02518">
    <property type="entry name" value="HATPase_c"/>
    <property type="match status" value="1"/>
</dbReference>
<dbReference type="InterPro" id="IPR011006">
    <property type="entry name" value="CheY-like_superfamily"/>
</dbReference>
<dbReference type="SMART" id="SM00388">
    <property type="entry name" value="HisKA"/>
    <property type="match status" value="1"/>
</dbReference>
<evidence type="ECO:0000256" key="6">
    <source>
        <dbReference type="ARBA" id="ARBA00023163"/>
    </source>
</evidence>
<protein>
    <recommendedName>
        <fullName evidence="2">histidine kinase</fullName>
        <ecNumber evidence="2">2.7.13.3</ecNumber>
    </recommendedName>
</protein>
<comment type="catalytic activity">
    <reaction evidence="1">
        <text>ATP + protein L-histidine = ADP + protein N-phospho-L-histidine.</text>
        <dbReference type="EC" id="2.7.13.3"/>
    </reaction>
</comment>
<keyword evidence="6" id="KW-0804">Transcription</keyword>
<evidence type="ECO:0000256" key="8">
    <source>
        <dbReference type="SAM" id="Phobius"/>
    </source>
</evidence>
<dbReference type="InterPro" id="IPR013783">
    <property type="entry name" value="Ig-like_fold"/>
</dbReference>
<dbReference type="InterPro" id="IPR018062">
    <property type="entry name" value="HTH_AraC-typ_CS"/>
</dbReference>
<comment type="caution">
    <text evidence="12">The sequence shown here is derived from an EMBL/GenBank/DDBJ whole genome shotgun (WGS) entry which is preliminary data.</text>
</comment>
<dbReference type="PROSITE" id="PS50109">
    <property type="entry name" value="HIS_KIN"/>
    <property type="match status" value="1"/>
</dbReference>
<dbReference type="PROSITE" id="PS01124">
    <property type="entry name" value="HTH_ARAC_FAMILY_2"/>
    <property type="match status" value="1"/>
</dbReference>
<reference evidence="12 13" key="1">
    <citation type="submission" date="2017-08" db="EMBL/GenBank/DDBJ databases">
        <title>The whole genome shortgun sequences of strain Leeuwenhoekiella nanhaiensis G18 from the South China Sea.</title>
        <authorList>
            <person name="Liu Q."/>
        </authorList>
    </citation>
    <scope>NUCLEOTIDE SEQUENCE [LARGE SCALE GENOMIC DNA]</scope>
    <source>
        <strain evidence="12 13">G18</strain>
    </source>
</reference>
<keyword evidence="8" id="KW-0472">Membrane</keyword>
<keyword evidence="13" id="KW-1185">Reference proteome</keyword>
<dbReference type="Pfam" id="PF12833">
    <property type="entry name" value="HTH_18"/>
    <property type="match status" value="1"/>
</dbReference>
<evidence type="ECO:0000259" key="10">
    <source>
        <dbReference type="PROSITE" id="PS50109"/>
    </source>
</evidence>
<dbReference type="Gene3D" id="3.40.50.2300">
    <property type="match status" value="1"/>
</dbReference>
<dbReference type="PROSITE" id="PS50110">
    <property type="entry name" value="RESPONSE_REGULATORY"/>
    <property type="match status" value="1"/>
</dbReference>
<dbReference type="SMART" id="SM00342">
    <property type="entry name" value="HTH_ARAC"/>
    <property type="match status" value="1"/>
</dbReference>
<dbReference type="Pfam" id="PF07495">
    <property type="entry name" value="Y_Y_Y"/>
    <property type="match status" value="1"/>
</dbReference>